<dbReference type="InterPro" id="IPR036390">
    <property type="entry name" value="WH_DNA-bd_sf"/>
</dbReference>
<dbReference type="AlphaFoldDB" id="Q0FJW6"/>
<dbReference type="STRING" id="314265.R2601_08096"/>
<sequence length="251" mass="27115">MARSPIWKSIAAELEGEIARGLYRAGDKLPTEAELSSRFGVNRHTARRALADLAERDLVHSRRGAGVFVKATPLDYPIGERVRFSQNLRASGRLPEKRVLRIETRPADRAEAEALALAEGAEVIVYEGLSLAEAMPVAHFISCFPAARFPGLASTLEEVASVTKALKANGIEDYTRARTRLTAEAATPTQALHLTMREGAPLLRAESVNVDAGGQPVEYGLTWFAGDRVALTFSSDDMGSQQDTAPQTSSP</sequence>
<dbReference type="Proteomes" id="UP000006230">
    <property type="component" value="Unassembled WGS sequence"/>
</dbReference>
<keyword evidence="6" id="KW-1185">Reference proteome</keyword>
<dbReference type="InterPro" id="IPR028978">
    <property type="entry name" value="Chorismate_lyase_/UTRA_dom_sf"/>
</dbReference>
<keyword evidence="1" id="KW-0805">Transcription regulation</keyword>
<dbReference type="Pfam" id="PF00392">
    <property type="entry name" value="GntR"/>
    <property type="match status" value="1"/>
</dbReference>
<dbReference type="HOGENOM" id="CLU_063236_2_2_5"/>
<dbReference type="PANTHER" id="PTHR44846">
    <property type="entry name" value="MANNOSYL-D-GLYCERATE TRANSPORT/METABOLISM SYSTEM REPRESSOR MNGR-RELATED"/>
    <property type="match status" value="1"/>
</dbReference>
<dbReference type="SUPFAM" id="SSF64288">
    <property type="entry name" value="Chorismate lyase-like"/>
    <property type="match status" value="1"/>
</dbReference>
<protein>
    <submittedName>
        <fullName evidence="5">Transcriptional regulator, GntR family protein</fullName>
    </submittedName>
</protein>
<keyword evidence="3" id="KW-0804">Transcription</keyword>
<dbReference type="GO" id="GO:0003677">
    <property type="term" value="F:DNA binding"/>
    <property type="evidence" value="ECO:0007669"/>
    <property type="project" value="UniProtKB-KW"/>
</dbReference>
<dbReference type="InterPro" id="IPR000524">
    <property type="entry name" value="Tscrpt_reg_HTH_GntR"/>
</dbReference>
<dbReference type="Pfam" id="PF07702">
    <property type="entry name" value="UTRA"/>
    <property type="match status" value="1"/>
</dbReference>
<dbReference type="SMART" id="SM00866">
    <property type="entry name" value="UTRA"/>
    <property type="match status" value="1"/>
</dbReference>
<evidence type="ECO:0000256" key="1">
    <source>
        <dbReference type="ARBA" id="ARBA00023015"/>
    </source>
</evidence>
<accession>Q0FJW6</accession>
<evidence type="ECO:0000256" key="3">
    <source>
        <dbReference type="ARBA" id="ARBA00023163"/>
    </source>
</evidence>
<evidence type="ECO:0000256" key="2">
    <source>
        <dbReference type="ARBA" id="ARBA00023125"/>
    </source>
</evidence>
<dbReference type="PRINTS" id="PR00035">
    <property type="entry name" value="HTHGNTR"/>
</dbReference>
<dbReference type="NCBIfam" id="TIGR02325">
    <property type="entry name" value="C_P_lyase_phnF"/>
    <property type="match status" value="1"/>
</dbReference>
<dbReference type="Gene3D" id="3.40.1410.10">
    <property type="entry name" value="Chorismate lyase-like"/>
    <property type="match status" value="1"/>
</dbReference>
<evidence type="ECO:0000313" key="6">
    <source>
        <dbReference type="Proteomes" id="UP000006230"/>
    </source>
</evidence>
<dbReference type="GO" id="GO:0045892">
    <property type="term" value="P:negative regulation of DNA-templated transcription"/>
    <property type="evidence" value="ECO:0007669"/>
    <property type="project" value="TreeGrafter"/>
</dbReference>
<proteinExistence type="predicted"/>
<dbReference type="PANTHER" id="PTHR44846:SF1">
    <property type="entry name" value="MANNOSYL-D-GLYCERATE TRANSPORT_METABOLISM SYSTEM REPRESSOR MNGR-RELATED"/>
    <property type="match status" value="1"/>
</dbReference>
<dbReference type="OrthoDB" id="9800645at2"/>
<dbReference type="SMART" id="SM00345">
    <property type="entry name" value="HTH_GNTR"/>
    <property type="match status" value="1"/>
</dbReference>
<dbReference type="InterPro" id="IPR050679">
    <property type="entry name" value="Bact_HTH_transcr_reg"/>
</dbReference>
<feature type="domain" description="HTH gntR-type" evidence="4">
    <location>
        <begin position="4"/>
        <end position="72"/>
    </location>
</feature>
<evidence type="ECO:0000313" key="5">
    <source>
        <dbReference type="EMBL" id="EAU44478.1"/>
    </source>
</evidence>
<name>Q0FJW6_SALBH</name>
<dbReference type="Gene3D" id="1.10.10.10">
    <property type="entry name" value="Winged helix-like DNA-binding domain superfamily/Winged helix DNA-binding domain"/>
    <property type="match status" value="1"/>
</dbReference>
<organism evidence="5 6">
    <name type="scientific">Salipiger bermudensis (strain DSM 26914 / JCM 13377 / KCTC 12554 / HTCC2601)</name>
    <name type="common">Pelagibaca bermudensis</name>
    <dbReference type="NCBI Taxonomy" id="314265"/>
    <lineage>
        <taxon>Bacteria</taxon>
        <taxon>Pseudomonadati</taxon>
        <taxon>Pseudomonadota</taxon>
        <taxon>Alphaproteobacteria</taxon>
        <taxon>Rhodobacterales</taxon>
        <taxon>Roseobacteraceae</taxon>
        <taxon>Salipiger</taxon>
    </lineage>
</organism>
<dbReference type="InterPro" id="IPR036388">
    <property type="entry name" value="WH-like_DNA-bd_sf"/>
</dbReference>
<dbReference type="PROSITE" id="PS50949">
    <property type="entry name" value="HTH_GNTR"/>
    <property type="match status" value="1"/>
</dbReference>
<dbReference type="GO" id="GO:0003700">
    <property type="term" value="F:DNA-binding transcription factor activity"/>
    <property type="evidence" value="ECO:0007669"/>
    <property type="project" value="InterPro"/>
</dbReference>
<dbReference type="RefSeq" id="WP_007791981.1">
    <property type="nucleotide sequence ID" value="NZ_DS022276.1"/>
</dbReference>
<comment type="caution">
    <text evidence="5">The sequence shown here is derived from an EMBL/GenBank/DDBJ whole genome shotgun (WGS) entry which is preliminary data.</text>
</comment>
<keyword evidence="2" id="KW-0238">DNA-binding</keyword>
<dbReference type="CDD" id="cd07377">
    <property type="entry name" value="WHTH_GntR"/>
    <property type="match status" value="1"/>
</dbReference>
<evidence type="ECO:0000259" key="4">
    <source>
        <dbReference type="PROSITE" id="PS50949"/>
    </source>
</evidence>
<dbReference type="EMBL" id="AATQ01000045">
    <property type="protein sequence ID" value="EAU44478.1"/>
    <property type="molecule type" value="Genomic_DNA"/>
</dbReference>
<dbReference type="eggNOG" id="COG2188">
    <property type="taxonomic scope" value="Bacteria"/>
</dbReference>
<dbReference type="InterPro" id="IPR012702">
    <property type="entry name" value="CP_lyase_PhnF"/>
</dbReference>
<reference evidence="5 6" key="1">
    <citation type="journal article" date="2010" name="J. Bacteriol.">
        <title>Genome sequences of Pelagibaca bermudensis HTCC2601T and Maritimibacter alkaliphilus HTCC2654T, the type strains of two marine Roseobacter genera.</title>
        <authorList>
            <person name="Thrash J.C."/>
            <person name="Cho J.C."/>
            <person name="Ferriera S."/>
            <person name="Johnson J."/>
            <person name="Vergin K.L."/>
            <person name="Giovannoni S.J."/>
        </authorList>
    </citation>
    <scope>NUCLEOTIDE SEQUENCE [LARGE SCALE GENOMIC DNA]</scope>
    <source>
        <strain evidence="6">DSM 26914 / JCM 13377 / KCTC 12554 / HTCC2601</strain>
    </source>
</reference>
<dbReference type="InterPro" id="IPR011663">
    <property type="entry name" value="UTRA"/>
</dbReference>
<gene>
    <name evidence="5" type="ORF">R2601_08096</name>
</gene>
<dbReference type="SUPFAM" id="SSF46785">
    <property type="entry name" value="Winged helix' DNA-binding domain"/>
    <property type="match status" value="1"/>
</dbReference>